<proteinExistence type="inferred from homology"/>
<keyword evidence="14" id="KW-1185">Reference proteome</keyword>
<dbReference type="InterPro" id="IPR036420">
    <property type="entry name" value="BRCT_dom_sf"/>
</dbReference>
<dbReference type="Proteomes" id="UP001360424">
    <property type="component" value="Chromosome"/>
</dbReference>
<dbReference type="InterPro" id="IPR001679">
    <property type="entry name" value="DNA_ligase"/>
</dbReference>
<evidence type="ECO:0000256" key="11">
    <source>
        <dbReference type="HAMAP-Rule" id="MF_01588"/>
    </source>
</evidence>
<protein>
    <recommendedName>
        <fullName evidence="11">DNA ligase</fullName>
        <ecNumber evidence="11">6.5.1.2</ecNumber>
    </recommendedName>
    <alternativeName>
        <fullName evidence="11">Polydeoxyribonucleotide synthase [NAD(+)]</fullName>
    </alternativeName>
</protein>
<dbReference type="EMBL" id="CP135136">
    <property type="protein sequence ID" value="WWR12116.1"/>
    <property type="molecule type" value="Genomic_DNA"/>
</dbReference>
<keyword evidence="5 11" id="KW-0227">DNA damage</keyword>
<keyword evidence="6 11" id="KW-0862">Zinc</keyword>
<dbReference type="HAMAP" id="MF_01588">
    <property type="entry name" value="DNA_ligase_A"/>
    <property type="match status" value="1"/>
</dbReference>
<evidence type="ECO:0000256" key="10">
    <source>
        <dbReference type="ARBA" id="ARBA00034005"/>
    </source>
</evidence>
<dbReference type="Pfam" id="PF01653">
    <property type="entry name" value="DNA_ligase_aden"/>
    <property type="match status" value="1"/>
</dbReference>
<accession>A0ABZ2H094</accession>
<dbReference type="RefSeq" id="WP_338521747.1">
    <property type="nucleotide sequence ID" value="NZ_CP135136.1"/>
</dbReference>
<feature type="binding site" evidence="11">
    <location>
        <begin position="33"/>
        <end position="37"/>
    </location>
    <ligand>
        <name>NAD(+)</name>
        <dbReference type="ChEBI" id="CHEBI:57540"/>
    </ligand>
</feature>
<evidence type="ECO:0000256" key="4">
    <source>
        <dbReference type="ARBA" id="ARBA00022723"/>
    </source>
</evidence>
<dbReference type="InterPro" id="IPR013840">
    <property type="entry name" value="DNAligase_N"/>
</dbReference>
<evidence type="ECO:0000313" key="13">
    <source>
        <dbReference type="EMBL" id="WWR12116.1"/>
    </source>
</evidence>
<dbReference type="InterPro" id="IPR041663">
    <property type="entry name" value="DisA/LigA_HHH"/>
</dbReference>
<dbReference type="PROSITE" id="PS01055">
    <property type="entry name" value="DNA_LIGASE_N1"/>
    <property type="match status" value="1"/>
</dbReference>
<comment type="function">
    <text evidence="1 11">DNA ligase that catalyzes the formation of phosphodiester linkages between 5'-phosphoryl and 3'-hydroxyl groups in double-stranded DNA using NAD as a coenzyme and as the energy source for the reaction. It is essential for DNA replication and repair of damaged DNA.</text>
</comment>
<feature type="domain" description="BRCT" evidence="12">
    <location>
        <begin position="595"/>
        <end position="665"/>
    </location>
</feature>
<dbReference type="Gene3D" id="3.40.50.10190">
    <property type="entry name" value="BRCT domain"/>
    <property type="match status" value="1"/>
</dbReference>
<sequence>MKSNIKKFIKELRKRIRLYNHYYYNLNRSLVSDFVYDKYFKRLKELEIKYPEYINSDSPTQLVGVNPSNCFKKIFHKKSMLSLSNVYSFKELKKFFHCIYKKYSKDINSIFFTCEPKFDGIAINLIYEDGKLVHAVTRGNGLIGEDVTVNVKNISEIPLILPKNVNFNFIEIRGEIYIAKKDFLQANKIAKFSNKSVFATARNAASGVLRRLNNNLYQHIPLSIYCYGIGAFNGFFLPNSHFFRLQFLKNIGFKISSKTKLVKGLDSCFFYYEQLRKSRMNFPYEIDGIVCKVDDICLQNKLGYSARFPKYACAYKFLSMEKESRVISVDFQVSRFGILTPVAKLDPICINGVVIKRVTLNNFNDIRRKDIRIGDFVKICRSGDVIPKISSIVLKKRSFLVKEINFPRNCPVCNSLIISNVKRSIFFCTGGLFCFAQLKQVLKHFSSNEAMNIRGIGISIINKLVEINLVKSISDLYSLQANDFLKIPGIGLKSSKKLFKSIENSKNTTFARFLYALGIKGIGTVHAHLLSSNFQTVEDLKLATLDNLLSIKNIGLTRAKNILLFLNEKKNLDVINKLLDFGISWKINIKLLNNKNFNFFSGKIIVFTGTLIKIKRKDIKMHMLNIGAIVNNHVSKNTNYLIKGVNPGLKLNKAIKLGIDILNEDNFFRMLKMYSSDFENEK</sequence>
<organism evidence="13 14">
    <name type="scientific">Candidatus Legionella polyplacis</name>
    <dbReference type="NCBI Taxonomy" id="2005262"/>
    <lineage>
        <taxon>Bacteria</taxon>
        <taxon>Pseudomonadati</taxon>
        <taxon>Pseudomonadota</taxon>
        <taxon>Gammaproteobacteria</taxon>
        <taxon>Legionellales</taxon>
        <taxon>Legionellaceae</taxon>
        <taxon>Legionella</taxon>
    </lineage>
</organism>
<gene>
    <name evidence="11 13" type="primary">ligA</name>
    <name evidence="13" type="ORF">RQL38_00540</name>
</gene>
<reference evidence="13" key="1">
    <citation type="submission" date="2023-09" db="EMBL/GenBank/DDBJ databases">
        <title>Genomes of two closely related lineages of the louse Polyplax serrata with different host specificities.</title>
        <authorList>
            <person name="Martinu J."/>
            <person name="Tarabai H."/>
            <person name="Stefka J."/>
            <person name="Hypsa V."/>
        </authorList>
    </citation>
    <scope>NUCLEOTIDE SEQUENCE [LARGE SCALE GENOMIC DNA]</scope>
    <source>
        <strain evidence="13">HR10_N</strain>
    </source>
</reference>
<dbReference type="Gene3D" id="1.10.150.20">
    <property type="entry name" value="5' to 3' exonuclease, C-terminal subdomain"/>
    <property type="match status" value="2"/>
</dbReference>
<dbReference type="SUPFAM" id="SSF52113">
    <property type="entry name" value="BRCT domain"/>
    <property type="match status" value="1"/>
</dbReference>
<dbReference type="SUPFAM" id="SSF56091">
    <property type="entry name" value="DNA ligase/mRNA capping enzyme, catalytic domain"/>
    <property type="match status" value="1"/>
</dbReference>
<evidence type="ECO:0000256" key="5">
    <source>
        <dbReference type="ARBA" id="ARBA00022763"/>
    </source>
</evidence>
<feature type="binding site" evidence="11">
    <location>
        <position position="413"/>
    </location>
    <ligand>
        <name>Zn(2+)</name>
        <dbReference type="ChEBI" id="CHEBI:29105"/>
    </ligand>
</feature>
<dbReference type="CDD" id="cd00114">
    <property type="entry name" value="LIGANc"/>
    <property type="match status" value="1"/>
</dbReference>
<feature type="binding site" evidence="11">
    <location>
        <position position="175"/>
    </location>
    <ligand>
        <name>NAD(+)</name>
        <dbReference type="ChEBI" id="CHEBI:57540"/>
    </ligand>
</feature>
<comment type="cofactor">
    <cofactor evidence="11">
        <name>Mg(2+)</name>
        <dbReference type="ChEBI" id="CHEBI:18420"/>
    </cofactor>
    <cofactor evidence="11">
        <name>Mn(2+)</name>
        <dbReference type="ChEBI" id="CHEBI:29035"/>
    </cofactor>
</comment>
<feature type="binding site" evidence="11">
    <location>
        <begin position="82"/>
        <end position="83"/>
    </location>
    <ligand>
        <name>NAD(+)</name>
        <dbReference type="ChEBI" id="CHEBI:57540"/>
    </ligand>
</feature>
<feature type="binding site" evidence="11">
    <location>
        <position position="138"/>
    </location>
    <ligand>
        <name>NAD(+)</name>
        <dbReference type="ChEBI" id="CHEBI:57540"/>
    </ligand>
</feature>
<comment type="caution">
    <text evidence="11">Lacks conserved residue(s) required for the propagation of feature annotation.</text>
</comment>
<feature type="binding site" evidence="11">
    <location>
        <position position="316"/>
    </location>
    <ligand>
        <name>NAD(+)</name>
        <dbReference type="ChEBI" id="CHEBI:57540"/>
    </ligand>
</feature>
<dbReference type="SMART" id="SM00532">
    <property type="entry name" value="LIGANc"/>
    <property type="match status" value="1"/>
</dbReference>
<feature type="active site" description="N6-AMP-lysine intermediate" evidence="11">
    <location>
        <position position="117"/>
    </location>
</feature>
<keyword evidence="8 11" id="KW-0520">NAD</keyword>
<dbReference type="InterPro" id="IPR018239">
    <property type="entry name" value="DNA_ligase_AS"/>
</dbReference>
<dbReference type="Pfam" id="PF14520">
    <property type="entry name" value="HHH_5"/>
    <property type="match status" value="1"/>
</dbReference>
<keyword evidence="3 11" id="KW-0235">DNA replication</keyword>
<evidence type="ECO:0000256" key="6">
    <source>
        <dbReference type="ARBA" id="ARBA00022833"/>
    </source>
</evidence>
<dbReference type="InterPro" id="IPR012340">
    <property type="entry name" value="NA-bd_OB-fold"/>
</dbReference>
<dbReference type="SUPFAM" id="SSF50249">
    <property type="entry name" value="Nucleic acid-binding proteins"/>
    <property type="match status" value="1"/>
</dbReference>
<dbReference type="Pfam" id="PF12826">
    <property type="entry name" value="HHH_2"/>
    <property type="match status" value="1"/>
</dbReference>
<evidence type="ECO:0000256" key="8">
    <source>
        <dbReference type="ARBA" id="ARBA00023027"/>
    </source>
</evidence>
<dbReference type="InterPro" id="IPR004150">
    <property type="entry name" value="NAD_DNA_ligase_OB"/>
</dbReference>
<dbReference type="SMART" id="SM00292">
    <property type="entry name" value="BRCT"/>
    <property type="match status" value="1"/>
</dbReference>
<dbReference type="GO" id="GO:0003911">
    <property type="term" value="F:DNA ligase (NAD+) activity"/>
    <property type="evidence" value="ECO:0007669"/>
    <property type="project" value="UniProtKB-EC"/>
</dbReference>
<dbReference type="NCBIfam" id="TIGR00575">
    <property type="entry name" value="dnlj"/>
    <property type="match status" value="1"/>
</dbReference>
<dbReference type="EC" id="6.5.1.2" evidence="11"/>
<evidence type="ECO:0000256" key="1">
    <source>
        <dbReference type="ARBA" id="ARBA00004067"/>
    </source>
</evidence>
<keyword evidence="9 11" id="KW-0234">DNA repair</keyword>
<evidence type="ECO:0000256" key="7">
    <source>
        <dbReference type="ARBA" id="ARBA00022842"/>
    </source>
</evidence>
<dbReference type="PIRSF" id="PIRSF001604">
    <property type="entry name" value="LigA"/>
    <property type="match status" value="1"/>
</dbReference>
<feature type="binding site" evidence="11">
    <location>
        <position position="292"/>
    </location>
    <ligand>
        <name>NAD(+)</name>
        <dbReference type="ChEBI" id="CHEBI:57540"/>
    </ligand>
</feature>
<dbReference type="Pfam" id="PF00533">
    <property type="entry name" value="BRCT"/>
    <property type="match status" value="1"/>
</dbReference>
<dbReference type="Pfam" id="PF03120">
    <property type="entry name" value="OB_DNA_ligase"/>
    <property type="match status" value="1"/>
</dbReference>
<comment type="similarity">
    <text evidence="11">Belongs to the NAD-dependent DNA ligase family. LigA subfamily.</text>
</comment>
<evidence type="ECO:0000313" key="14">
    <source>
        <dbReference type="Proteomes" id="UP001360424"/>
    </source>
</evidence>
<feature type="binding site" evidence="11">
    <location>
        <position position="410"/>
    </location>
    <ligand>
        <name>Zn(2+)</name>
        <dbReference type="ChEBI" id="CHEBI:29105"/>
    </ligand>
</feature>
<evidence type="ECO:0000256" key="3">
    <source>
        <dbReference type="ARBA" id="ARBA00022705"/>
    </source>
</evidence>
<keyword evidence="7 11" id="KW-0460">Magnesium</keyword>
<dbReference type="PROSITE" id="PS50172">
    <property type="entry name" value="BRCT"/>
    <property type="match status" value="1"/>
</dbReference>
<dbReference type="Gene3D" id="3.30.470.30">
    <property type="entry name" value="DNA ligase/mRNA capping enzyme"/>
    <property type="match status" value="1"/>
</dbReference>
<dbReference type="Gene3D" id="2.40.50.140">
    <property type="entry name" value="Nucleic acid-binding proteins"/>
    <property type="match status" value="1"/>
</dbReference>
<evidence type="ECO:0000256" key="2">
    <source>
        <dbReference type="ARBA" id="ARBA00022598"/>
    </source>
</evidence>
<keyword evidence="4 11" id="KW-0479">Metal-binding</keyword>
<feature type="binding site" evidence="11">
    <location>
        <position position="434"/>
    </location>
    <ligand>
        <name>Zn(2+)</name>
        <dbReference type="ChEBI" id="CHEBI:29105"/>
    </ligand>
</feature>
<dbReference type="SUPFAM" id="SSF47781">
    <property type="entry name" value="RuvA domain 2-like"/>
    <property type="match status" value="1"/>
</dbReference>
<keyword evidence="11" id="KW-0464">Manganese</keyword>
<dbReference type="InterPro" id="IPR001357">
    <property type="entry name" value="BRCT_dom"/>
</dbReference>
<comment type="catalytic activity">
    <reaction evidence="10 11">
        <text>NAD(+) + (deoxyribonucleotide)n-3'-hydroxyl + 5'-phospho-(deoxyribonucleotide)m = (deoxyribonucleotide)n+m + AMP + beta-nicotinamide D-nucleotide.</text>
        <dbReference type="EC" id="6.5.1.2"/>
    </reaction>
</comment>
<evidence type="ECO:0000259" key="12">
    <source>
        <dbReference type="PROSITE" id="PS50172"/>
    </source>
</evidence>
<dbReference type="InterPro" id="IPR010994">
    <property type="entry name" value="RuvA_2-like"/>
</dbReference>
<dbReference type="CDD" id="cd17748">
    <property type="entry name" value="BRCT_DNA_ligase_like"/>
    <property type="match status" value="1"/>
</dbReference>
<dbReference type="NCBIfam" id="NF005932">
    <property type="entry name" value="PRK07956.1"/>
    <property type="match status" value="1"/>
</dbReference>
<keyword evidence="2 11" id="KW-0436">Ligase</keyword>
<dbReference type="InterPro" id="IPR003583">
    <property type="entry name" value="Hlx-hairpin-Hlx_DNA-bd_motif"/>
</dbReference>
<dbReference type="SMART" id="SM00278">
    <property type="entry name" value="HhH1"/>
    <property type="match status" value="3"/>
</dbReference>
<dbReference type="InterPro" id="IPR013839">
    <property type="entry name" value="DNAligase_adenylation"/>
</dbReference>
<dbReference type="Gene3D" id="1.10.287.610">
    <property type="entry name" value="Helix hairpin bin"/>
    <property type="match status" value="1"/>
</dbReference>
<evidence type="ECO:0000256" key="9">
    <source>
        <dbReference type="ARBA" id="ARBA00023204"/>
    </source>
</evidence>
<name>A0ABZ2H094_9GAMM</name>
<feature type="binding site" evidence="11">
    <location>
        <position position="115"/>
    </location>
    <ligand>
        <name>NAD(+)</name>
        <dbReference type="ChEBI" id="CHEBI:57540"/>
    </ligand>
</feature>